<dbReference type="Pfam" id="PF12214">
    <property type="entry name" value="TPX2_importin"/>
    <property type="match status" value="1"/>
</dbReference>
<dbReference type="GO" id="GO:0060236">
    <property type="term" value="P:regulation of mitotic spindle organization"/>
    <property type="evidence" value="ECO:0007669"/>
    <property type="project" value="InterPro"/>
</dbReference>
<gene>
    <name evidence="3" type="ORF">RGQ29_008947</name>
</gene>
<organism evidence="3 4">
    <name type="scientific">Quercus rubra</name>
    <name type="common">Northern red oak</name>
    <name type="synonym">Quercus borealis</name>
    <dbReference type="NCBI Taxonomy" id="3512"/>
    <lineage>
        <taxon>Eukaryota</taxon>
        <taxon>Viridiplantae</taxon>
        <taxon>Streptophyta</taxon>
        <taxon>Embryophyta</taxon>
        <taxon>Tracheophyta</taxon>
        <taxon>Spermatophyta</taxon>
        <taxon>Magnoliopsida</taxon>
        <taxon>eudicotyledons</taxon>
        <taxon>Gunneridae</taxon>
        <taxon>Pentapetalae</taxon>
        <taxon>rosids</taxon>
        <taxon>fabids</taxon>
        <taxon>Fagales</taxon>
        <taxon>Fagaceae</taxon>
        <taxon>Quercus</taxon>
    </lineage>
</organism>
<dbReference type="GO" id="GO:0005819">
    <property type="term" value="C:spindle"/>
    <property type="evidence" value="ECO:0007669"/>
    <property type="project" value="InterPro"/>
</dbReference>
<evidence type="ECO:0000313" key="3">
    <source>
        <dbReference type="EMBL" id="KAK4559954.1"/>
    </source>
</evidence>
<comment type="caution">
    <text evidence="3">The sequence shown here is derived from an EMBL/GenBank/DDBJ whole genome shotgun (WGS) entry which is preliminary data.</text>
</comment>
<sequence length="471" mass="53317">MEEEEYLEEFVMEPFVGGEEMDLNYEFDAPRFHDFTLPETDFEAFEAGRWFDSTKTYPPSPFMIKLNWEKGGLVEIITSSDKLRNDERMNYIGNDSDSCTTPKVSATDDNNKDSFTSAQMAQASPKSKTKSPVKSTLSGSSTLMKPTASHLAKQNKPRFQKKLENIDEKGSGSFPVIDNQATKRQKLEAGYLQKVAHLKHQTLLLHKVPKKVATIDVNYVHTRLKVTIPREPDLATARRAQIHRSKINTGLGEHAESNTHSFKAHPLNRKILEAPSLLPTKKKISQLQEFQVFHLKTSERTMQHTSSNVGSIANFKFISQFESMDGKRLNALNQEKCKTINKSKPHPITNKILSRKEKLGVFQNSKQETTVPRELSFSTDKRFPVEPPIELLSKLSLASDAQLNGKSPSRSPLPTKDSKENTPKPFKARKVINLFEEKLQSLGGKQYQCGSYRMIPEVGPQLYINRSTDIC</sequence>
<dbReference type="AlphaFoldDB" id="A0AAN7E1J9"/>
<reference evidence="3 4" key="1">
    <citation type="journal article" date="2023" name="G3 (Bethesda)">
        <title>A haplotype-resolved chromosome-scale genome for Quercus rubra L. provides insights into the genetics of adaptive traits for red oak species.</title>
        <authorList>
            <person name="Kapoor B."/>
            <person name="Jenkins J."/>
            <person name="Schmutz J."/>
            <person name="Zhebentyayeva T."/>
            <person name="Kuelheim C."/>
            <person name="Coggeshall M."/>
            <person name="Heim C."/>
            <person name="Lasky J.R."/>
            <person name="Leites L."/>
            <person name="Islam-Faridi N."/>
            <person name="Romero-Severson J."/>
            <person name="DeLeo V.L."/>
            <person name="Lucas S.M."/>
            <person name="Lazic D."/>
            <person name="Gailing O."/>
            <person name="Carlson J."/>
            <person name="Staton M."/>
        </authorList>
    </citation>
    <scope>NUCLEOTIDE SEQUENCE [LARGE SCALE GENOMIC DNA]</scope>
    <source>
        <strain evidence="3">Pseudo-F2</strain>
    </source>
</reference>
<evidence type="ECO:0000256" key="1">
    <source>
        <dbReference type="SAM" id="MobiDB-lite"/>
    </source>
</evidence>
<dbReference type="InterPro" id="IPR027330">
    <property type="entry name" value="TPX2_central_dom"/>
</dbReference>
<dbReference type="InterPro" id="IPR009675">
    <property type="entry name" value="TPX2_fam"/>
</dbReference>
<dbReference type="GO" id="GO:0090307">
    <property type="term" value="P:mitotic spindle assembly"/>
    <property type="evidence" value="ECO:0007669"/>
    <property type="project" value="TreeGrafter"/>
</dbReference>
<feature type="compositionally biased region" description="Polar residues" evidence="1">
    <location>
        <begin position="401"/>
        <end position="412"/>
    </location>
</feature>
<feature type="region of interest" description="Disordered" evidence="1">
    <location>
        <begin position="90"/>
        <end position="154"/>
    </location>
</feature>
<accession>A0AAN7E1J9</accession>
<feature type="domain" description="TPX2 central" evidence="2">
    <location>
        <begin position="224"/>
        <end position="377"/>
    </location>
</feature>
<evidence type="ECO:0000313" key="4">
    <source>
        <dbReference type="Proteomes" id="UP001324115"/>
    </source>
</evidence>
<feature type="region of interest" description="Disordered" evidence="1">
    <location>
        <begin position="401"/>
        <end position="427"/>
    </location>
</feature>
<protein>
    <recommendedName>
        <fullName evidence="2">TPX2 central domain-containing protein</fullName>
    </recommendedName>
</protein>
<dbReference type="GO" id="GO:0008017">
    <property type="term" value="F:microtubule binding"/>
    <property type="evidence" value="ECO:0007669"/>
    <property type="project" value="TreeGrafter"/>
</dbReference>
<proteinExistence type="predicted"/>
<dbReference type="PANTHER" id="PTHR14326">
    <property type="entry name" value="TARGETING PROTEIN FOR XKLP2"/>
    <property type="match status" value="1"/>
</dbReference>
<dbReference type="GO" id="GO:0030295">
    <property type="term" value="F:protein kinase activator activity"/>
    <property type="evidence" value="ECO:0007669"/>
    <property type="project" value="TreeGrafter"/>
</dbReference>
<evidence type="ECO:0000259" key="2">
    <source>
        <dbReference type="Pfam" id="PF12214"/>
    </source>
</evidence>
<name>A0AAN7E1J9_QUERU</name>
<dbReference type="GO" id="GO:0005880">
    <property type="term" value="C:nuclear microtubule"/>
    <property type="evidence" value="ECO:0007669"/>
    <property type="project" value="TreeGrafter"/>
</dbReference>
<dbReference type="PANTHER" id="PTHR14326:SF15">
    <property type="entry name" value="OS06G0130200 PROTEIN"/>
    <property type="match status" value="1"/>
</dbReference>
<keyword evidence="4" id="KW-1185">Reference proteome</keyword>
<dbReference type="EMBL" id="JAXUIC010000012">
    <property type="protein sequence ID" value="KAK4559954.1"/>
    <property type="molecule type" value="Genomic_DNA"/>
</dbReference>
<dbReference type="Proteomes" id="UP001324115">
    <property type="component" value="Unassembled WGS sequence"/>
</dbReference>
<feature type="compositionally biased region" description="Low complexity" evidence="1">
    <location>
        <begin position="124"/>
        <end position="136"/>
    </location>
</feature>
<feature type="compositionally biased region" description="Polar residues" evidence="1">
    <location>
        <begin position="93"/>
        <end position="122"/>
    </location>
</feature>